<dbReference type="Pfam" id="PF00583">
    <property type="entry name" value="Acetyltransf_1"/>
    <property type="match status" value="1"/>
</dbReference>
<dbReference type="Proteomes" id="UP000520156">
    <property type="component" value="Unassembled WGS sequence"/>
</dbReference>
<dbReference type="GO" id="GO:0016747">
    <property type="term" value="F:acyltransferase activity, transferring groups other than amino-acyl groups"/>
    <property type="evidence" value="ECO:0007669"/>
    <property type="project" value="InterPro"/>
</dbReference>
<dbReference type="PROSITE" id="PS51186">
    <property type="entry name" value="GNAT"/>
    <property type="match status" value="1"/>
</dbReference>
<keyword evidence="5" id="KW-1185">Reference proteome</keyword>
<comment type="caution">
    <text evidence="4">The sequence shown here is derived from an EMBL/GenBank/DDBJ whole genome shotgun (WGS) entry which is preliminary data.</text>
</comment>
<dbReference type="PANTHER" id="PTHR43877">
    <property type="entry name" value="AMINOALKYLPHOSPHONATE N-ACETYLTRANSFERASE-RELATED-RELATED"/>
    <property type="match status" value="1"/>
</dbReference>
<sequence>MAENAAFVAGDAAAAAGPVVLRAPTVDDLTALSVLGIAAFVHKFGDLYRPQDLLPFLMETYTEAALAPEIADPAKLYRVAEQDGVLVGWCKVGLTCGFPDHARGNRVMELKQLYTAPRATGQGLGRQLMDWAMSEFAARGADEVQISVWSGNPGAQRFYQRYGFAKVADISFRVGSQLDDEFLFARML</sequence>
<evidence type="ECO:0000313" key="4">
    <source>
        <dbReference type="EMBL" id="MBC2651369.1"/>
    </source>
</evidence>
<dbReference type="SUPFAM" id="SSF55729">
    <property type="entry name" value="Acyl-CoA N-acyltransferases (Nat)"/>
    <property type="match status" value="1"/>
</dbReference>
<dbReference type="InterPro" id="IPR016181">
    <property type="entry name" value="Acyl_CoA_acyltransferase"/>
</dbReference>
<proteinExistence type="predicted"/>
<dbReference type="EMBL" id="JACLAU010000006">
    <property type="protein sequence ID" value="MBC2651369.1"/>
    <property type="molecule type" value="Genomic_DNA"/>
</dbReference>
<organism evidence="4 5">
    <name type="scientific">Novosphingobium aerophilum</name>
    <dbReference type="NCBI Taxonomy" id="2839843"/>
    <lineage>
        <taxon>Bacteria</taxon>
        <taxon>Pseudomonadati</taxon>
        <taxon>Pseudomonadota</taxon>
        <taxon>Alphaproteobacteria</taxon>
        <taxon>Sphingomonadales</taxon>
        <taxon>Sphingomonadaceae</taxon>
        <taxon>Novosphingobium</taxon>
    </lineage>
</organism>
<feature type="domain" description="N-acetyltransferase" evidence="3">
    <location>
        <begin position="19"/>
        <end position="188"/>
    </location>
</feature>
<dbReference type="Gene3D" id="3.40.630.30">
    <property type="match status" value="1"/>
</dbReference>
<gene>
    <name evidence="4" type="ORF">H7F49_06615</name>
</gene>
<dbReference type="AlphaFoldDB" id="A0A7X1F6W7"/>
<dbReference type="RefSeq" id="WP_185682827.1">
    <property type="nucleotide sequence ID" value="NZ_JACLAU010000006.1"/>
</dbReference>
<protein>
    <submittedName>
        <fullName evidence="4">GNAT family N-acetyltransferase</fullName>
    </submittedName>
</protein>
<evidence type="ECO:0000313" key="5">
    <source>
        <dbReference type="Proteomes" id="UP000520156"/>
    </source>
</evidence>
<dbReference type="InterPro" id="IPR050832">
    <property type="entry name" value="Bact_Acetyltransf"/>
</dbReference>
<accession>A0A7X1F6W7</accession>
<name>A0A7X1F6W7_9SPHN</name>
<dbReference type="CDD" id="cd04301">
    <property type="entry name" value="NAT_SF"/>
    <property type="match status" value="1"/>
</dbReference>
<evidence type="ECO:0000256" key="2">
    <source>
        <dbReference type="ARBA" id="ARBA00023315"/>
    </source>
</evidence>
<keyword evidence="1 4" id="KW-0808">Transferase</keyword>
<keyword evidence="2" id="KW-0012">Acyltransferase</keyword>
<dbReference type="InterPro" id="IPR000182">
    <property type="entry name" value="GNAT_dom"/>
</dbReference>
<evidence type="ECO:0000259" key="3">
    <source>
        <dbReference type="PROSITE" id="PS51186"/>
    </source>
</evidence>
<evidence type="ECO:0000256" key="1">
    <source>
        <dbReference type="ARBA" id="ARBA00022679"/>
    </source>
</evidence>
<reference evidence="4 5" key="1">
    <citation type="submission" date="2020-08" db="EMBL/GenBank/DDBJ databases">
        <title>The genome sequence of Novosphingobium flavum 4Y4.</title>
        <authorList>
            <person name="Liu Y."/>
        </authorList>
    </citation>
    <scope>NUCLEOTIDE SEQUENCE [LARGE SCALE GENOMIC DNA]</scope>
    <source>
        <strain evidence="4 5">4Y4</strain>
    </source>
</reference>